<dbReference type="InterPro" id="IPR017853">
    <property type="entry name" value="GH"/>
</dbReference>
<dbReference type="GO" id="GO:0004557">
    <property type="term" value="F:alpha-galactosidase activity"/>
    <property type="evidence" value="ECO:0007669"/>
    <property type="project" value="UniProtKB-UniRule"/>
</dbReference>
<evidence type="ECO:0000256" key="1">
    <source>
        <dbReference type="ARBA" id="ARBA00001255"/>
    </source>
</evidence>
<dbReference type="SUPFAM" id="SSF51445">
    <property type="entry name" value="(Trans)glycosidases"/>
    <property type="match status" value="1"/>
</dbReference>
<feature type="binding site" evidence="7">
    <location>
        <position position="442"/>
    </location>
    <ligand>
        <name>substrate</name>
    </ligand>
</feature>
<dbReference type="PANTHER" id="PTHR43053:SF3">
    <property type="entry name" value="ALPHA-GALACTOSIDASE C-RELATED"/>
    <property type="match status" value="1"/>
</dbReference>
<feature type="binding site" evidence="7">
    <location>
        <begin position="365"/>
        <end position="366"/>
    </location>
    <ligand>
        <name>substrate</name>
    </ligand>
</feature>
<evidence type="ECO:0000313" key="10">
    <source>
        <dbReference type="EMBL" id="RHK05821.1"/>
    </source>
</evidence>
<dbReference type="PRINTS" id="PR00743">
    <property type="entry name" value="GLHYDRLASE36"/>
</dbReference>
<gene>
    <name evidence="10" type="ORF">DW084_11850</name>
</gene>
<feature type="binding site" evidence="7">
    <location>
        <position position="547"/>
    </location>
    <ligand>
        <name>substrate</name>
    </ligand>
</feature>
<comment type="similarity">
    <text evidence="5">Belongs to the glycosyl hydrolase.</text>
</comment>
<dbReference type="InterPro" id="IPR031704">
    <property type="entry name" value="Glyco_hydro_36_N"/>
</dbReference>
<keyword evidence="3 5" id="KW-0378">Hydrolase</keyword>
<dbReference type="Gene3D" id="3.20.20.70">
    <property type="entry name" value="Aldolase class I"/>
    <property type="match status" value="1"/>
</dbReference>
<dbReference type="GO" id="GO:0016052">
    <property type="term" value="P:carbohydrate catabolic process"/>
    <property type="evidence" value="ECO:0007669"/>
    <property type="project" value="InterPro"/>
</dbReference>
<dbReference type="Pfam" id="PF16874">
    <property type="entry name" value="Glyco_hydro_36C"/>
    <property type="match status" value="1"/>
</dbReference>
<dbReference type="AlphaFoldDB" id="A0A415ER50"/>
<dbReference type="InterPro" id="IPR013780">
    <property type="entry name" value="Glyco_hydro_b"/>
</dbReference>
<evidence type="ECO:0000256" key="5">
    <source>
        <dbReference type="PIRNR" id="PIRNR005536"/>
    </source>
</evidence>
<feature type="binding site" evidence="7">
    <location>
        <begin position="475"/>
        <end position="479"/>
    </location>
    <ligand>
        <name>substrate</name>
    </ligand>
</feature>
<comment type="caution">
    <text evidence="10">The sequence shown here is derived from an EMBL/GenBank/DDBJ whole genome shotgun (WGS) entry which is preliminary data.</text>
</comment>
<feature type="active site" description="Proton donor" evidence="6">
    <location>
        <position position="547"/>
    </location>
</feature>
<dbReference type="Pfam" id="PF02065">
    <property type="entry name" value="Melibiase"/>
    <property type="match status" value="1"/>
</dbReference>
<dbReference type="PANTHER" id="PTHR43053">
    <property type="entry name" value="GLYCOSIDASE FAMILY 31"/>
    <property type="match status" value="1"/>
</dbReference>
<evidence type="ECO:0000259" key="9">
    <source>
        <dbReference type="Pfam" id="PF16875"/>
    </source>
</evidence>
<evidence type="ECO:0000259" key="8">
    <source>
        <dbReference type="Pfam" id="PF16874"/>
    </source>
</evidence>
<dbReference type="EC" id="3.2.1.22" evidence="2 5"/>
<dbReference type="InterPro" id="IPR002252">
    <property type="entry name" value="Glyco_hydro_36"/>
</dbReference>
<evidence type="ECO:0000313" key="11">
    <source>
        <dbReference type="Proteomes" id="UP000286288"/>
    </source>
</evidence>
<name>A0A415ER50_ENTCA</name>
<dbReference type="Gene3D" id="2.70.98.60">
    <property type="entry name" value="alpha-galactosidase from lactobacil brevis"/>
    <property type="match status" value="1"/>
</dbReference>
<keyword evidence="4 5" id="KW-0326">Glycosidase</keyword>
<feature type="binding site" evidence="7">
    <location>
        <position position="525"/>
    </location>
    <ligand>
        <name>substrate</name>
    </ligand>
</feature>
<dbReference type="Proteomes" id="UP000286288">
    <property type="component" value="Unassembled WGS sequence"/>
</dbReference>
<dbReference type="FunFam" id="3.20.20.70:FF:000118">
    <property type="entry name" value="Alpha-galactosidase"/>
    <property type="match status" value="1"/>
</dbReference>
<dbReference type="InterPro" id="IPR013785">
    <property type="entry name" value="Aldolase_TIM"/>
</dbReference>
<accession>A0A415ER50</accession>
<sequence length="730" mass="82701">MILFDKQLNVFHLSNDQISYLLQIEEGGNVAHLYFGKKIAHYSGGYRYPRLDRSFSPNPPDSSDRLFSLDTLMLEFPGNGFGDFREAAYTIRQSDGSRVSHFVFSDYQIQQGKPALAGLPQTHGVDDGIETLILSLKDDVAGLELQLFYTIFEEAAVIVRSSKIINHGNQPVTIEQLASQALDFPNRPFDLIHLPGAWAKERQVTREPIHRGIKRLDSKRGSSSHQQNPFAVLLEPNATEFAGECFGFSLLYSGNHEIIIEKDPYHQTRVIMGINSHQFAWQLPPTESFQAPEAVIAYSEAGLNQLSATYHDFYDEHLIRGKYKKQERPILINNWEATYFDFNEEKLDALVDEAKELGIELFVLDDGWFGQRENDQTSLGDWFENEGKLASGLAGFAQKVHDKGLQFGLWLEPEMVSGDSELNRQHPDWLLQVPNRKPALSRSQYVLDFSRQDVRDHLYHQLTQLFDTVAIDYIKWDMNRSLSDVYSLLLDPAQQGEVAHRYLLGLYEFLEKLTTAYPTILFEGCSGGGGRFDAGFLYYMPQIWTSDNTDAIARLKIQYGTSLVYPPSTMGAHVSAIPNHQTQRATDLAIRGNAAMSGLLGYELDLTQLTQKEKAQIKEQIAFYKKHRRLLQLGRFVRLLSPYEGNDAAWLYVSPDKKEAIVFYFRVLAEASAPLVTLKLAGLDPDLTYQSGGETFGGDELMQLGLYIDPHLAGDYATQRFHFVAKAPYE</sequence>
<dbReference type="Pfam" id="PF16875">
    <property type="entry name" value="Glyco_hydro_36N"/>
    <property type="match status" value="1"/>
</dbReference>
<evidence type="ECO:0000256" key="4">
    <source>
        <dbReference type="ARBA" id="ARBA00023295"/>
    </source>
</evidence>
<dbReference type="InterPro" id="IPR038417">
    <property type="entry name" value="Alpga-gal_N_sf"/>
</dbReference>
<feature type="active site" description="Nucleophile" evidence="6">
    <location>
        <position position="477"/>
    </location>
</feature>
<protein>
    <recommendedName>
        <fullName evidence="2 5">Alpha-galactosidase</fullName>
        <ecNumber evidence="2 5">3.2.1.22</ecNumber>
    </recommendedName>
</protein>
<dbReference type="EMBL" id="QRMZ01000015">
    <property type="protein sequence ID" value="RHK05821.1"/>
    <property type="molecule type" value="Genomic_DNA"/>
</dbReference>
<evidence type="ECO:0000256" key="6">
    <source>
        <dbReference type="PIRSR" id="PIRSR005536-1"/>
    </source>
</evidence>
<organism evidence="10 11">
    <name type="scientific">Enterococcus casseliflavus</name>
    <name type="common">Enterococcus flavescens</name>
    <dbReference type="NCBI Taxonomy" id="37734"/>
    <lineage>
        <taxon>Bacteria</taxon>
        <taxon>Bacillati</taxon>
        <taxon>Bacillota</taxon>
        <taxon>Bacilli</taxon>
        <taxon>Lactobacillales</taxon>
        <taxon>Enterococcaceae</taxon>
        <taxon>Enterococcus</taxon>
    </lineage>
</organism>
<evidence type="ECO:0000256" key="7">
    <source>
        <dbReference type="PIRSR" id="PIRSR005536-2"/>
    </source>
</evidence>
<dbReference type="Gene3D" id="2.60.40.1180">
    <property type="entry name" value="Golgi alpha-mannosidase II"/>
    <property type="match status" value="1"/>
</dbReference>
<feature type="domain" description="Glycosyl hydrolase family 36 C-terminal" evidence="8">
    <location>
        <begin position="648"/>
        <end position="723"/>
    </location>
</feature>
<dbReference type="PIRSF" id="PIRSF005536">
    <property type="entry name" value="Agal"/>
    <property type="match status" value="1"/>
</dbReference>
<feature type="binding site" evidence="7">
    <location>
        <position position="198"/>
    </location>
    <ligand>
        <name>substrate</name>
    </ligand>
</feature>
<dbReference type="InterPro" id="IPR031705">
    <property type="entry name" value="Glyco_hydro_36_C"/>
</dbReference>
<evidence type="ECO:0000256" key="2">
    <source>
        <dbReference type="ARBA" id="ARBA00012755"/>
    </source>
</evidence>
<proteinExistence type="inferred from homology"/>
<comment type="catalytic activity">
    <reaction evidence="1 5">
        <text>Hydrolysis of terminal, non-reducing alpha-D-galactose residues in alpha-D-galactosides, including galactose oligosaccharides, galactomannans and galactolipids.</text>
        <dbReference type="EC" id="3.2.1.22"/>
    </reaction>
</comment>
<dbReference type="CDD" id="cd14791">
    <property type="entry name" value="GH36"/>
    <property type="match status" value="1"/>
</dbReference>
<reference evidence="10 11" key="1">
    <citation type="submission" date="2018-08" db="EMBL/GenBank/DDBJ databases">
        <title>A genome reference for cultivated species of the human gut microbiota.</title>
        <authorList>
            <person name="Zou Y."/>
            <person name="Xue W."/>
            <person name="Luo G."/>
        </authorList>
    </citation>
    <scope>NUCLEOTIDE SEQUENCE [LARGE SCALE GENOMIC DNA]</scope>
    <source>
        <strain evidence="10 11">AF48-16</strain>
    </source>
</reference>
<dbReference type="InterPro" id="IPR050985">
    <property type="entry name" value="Alpha-glycosidase_related"/>
</dbReference>
<feature type="domain" description="Glycosyl hydrolase family 36 N-terminal" evidence="9">
    <location>
        <begin position="28"/>
        <end position="283"/>
    </location>
</feature>
<evidence type="ECO:0000256" key="3">
    <source>
        <dbReference type="ARBA" id="ARBA00022801"/>
    </source>
</evidence>